<dbReference type="PROSITE" id="PS01161">
    <property type="entry name" value="GLC_GALNAC_ISOMERASE"/>
    <property type="match status" value="1"/>
</dbReference>
<evidence type="ECO:0000256" key="1">
    <source>
        <dbReference type="SAM" id="MobiDB-lite"/>
    </source>
</evidence>
<dbReference type="PANTHER" id="PTHR42892">
    <property type="entry name" value="GLUCOSAMINE-6-PHOSPHATE DEAMINASE-LIKE PROTEIN BT_0258-RELATED"/>
    <property type="match status" value="1"/>
</dbReference>
<sequence>MEGGEGSFRFFPSLEKIRVLEADNVLHLGKLACLKFLEWAHKNPKGVVALPTGKSPEMFMKYLEFYRDHWTTEAVQDELKSLQLEGCASFPDTSGLTFVQLDEFFPLLPSHKNSFTSYVRRLYLPLLKIPEERFITFDFTDPSKNLLDASRQTPLLEDSDYVETFPNGIADLSLLDRTATDEQERKQQKVLLKVSEFCEAYEEEVRRLGGIGFFMGGIGPDGHVAFNLAGSRHDSRTRLVALNYPSAAQAAGDLGGIEYSRGKAAVTIGLSTITYRKDATVLIIAAGEGKAPMVSDALTAPTSEAVPASALRVLEGARFLVSRGAAKLLPHRRAEHLRAERGKLKLEGVEGREREMDAAKEKERRSRLVEIGDEAVVSACRAVGRSAAGGLVSGAALSSSGENGGQGDAAAFVSLFGVPAAEETGEPCASAQGGGGSTAKGQGEGGEQWSAVKTKGRSASADSLSLSADSGVNSLTLRRESPTVFSSSSSAVVATDRRGQTGEREGVCASRVEKERERGGSSVKGQQNGPSSTASRCGRTPLTLRPVVPPSTAVPSTRANSVVPSPGRQTLAPPFTLREEGEADLEEEGGQGEREEVGRSELVEQKMLGMEGVLRSLSERVGEVEKNPVGRLLFDREEGGERAGLVEESAEACRQRLIHKVARGLRIVRGEPAWGIDSRYSFPPTASSRDMPGPLKILHTGPHHDDVELSYHAVLSQMLDKKSAAAGKVEHYFAYATSGFHSVTDLHLLTCLERAGGTDRDRLKAFMNKWRFALVEADYASVLDEFSSAFSSEDEEGMLEVDSVLLMRAVDRVLLREEASEGSAAKGVDAETHLERLEAAVISLCSEGAEKSLRGRRPGDACPLWLQKLKGFLRETETDRYWYCMGVHPDRISHLRSKFYTDDFFTPLPTLEDDCMPLVRILREMRPDVISLAFDPEGTGPDTHFKVLQLISAAVRILLEEDEAAGKGGEWKVHIWGYRNVWFRFDPWDANLIFPVSRDSLDEGHRLFVSSFRTQAAASFPSPLFDGPFSLWAAAIQEAQRAELLRLIGSSRERESVGEEERSVVAALEKSEAAVLLKEMTPAELIAGARDLRSRLQIA</sequence>
<feature type="compositionally biased region" description="Basic and acidic residues" evidence="1">
    <location>
        <begin position="495"/>
        <end position="519"/>
    </location>
</feature>
<feature type="compositionally biased region" description="Basic and acidic residues" evidence="1">
    <location>
        <begin position="591"/>
        <end position="600"/>
    </location>
</feature>
<feature type="compositionally biased region" description="Acidic residues" evidence="1">
    <location>
        <begin position="581"/>
        <end position="590"/>
    </location>
</feature>
<dbReference type="Gene3D" id="3.40.50.1360">
    <property type="match status" value="1"/>
</dbReference>
<protein>
    <submittedName>
        <fullName evidence="2">Uncharacterized protein</fullName>
    </submittedName>
</protein>
<dbReference type="SUPFAM" id="SSF102588">
    <property type="entry name" value="LmbE-like"/>
    <property type="match status" value="1"/>
</dbReference>
<dbReference type="Gene3D" id="3.40.50.10320">
    <property type="entry name" value="LmbE-like"/>
    <property type="match status" value="1"/>
</dbReference>
<dbReference type="SUPFAM" id="SSF100950">
    <property type="entry name" value="NagB/RpiA/CoA transferase-like"/>
    <property type="match status" value="1"/>
</dbReference>
<evidence type="ECO:0000313" key="2">
    <source>
        <dbReference type="EMBL" id="CEM46347.1"/>
    </source>
</evidence>
<dbReference type="PANTHER" id="PTHR42892:SF1">
    <property type="entry name" value="GLUCOSAMINE-6-PHOSPHATE ISOMERASE"/>
    <property type="match status" value="1"/>
</dbReference>
<organism evidence="2">
    <name type="scientific">Chromera velia CCMP2878</name>
    <dbReference type="NCBI Taxonomy" id="1169474"/>
    <lineage>
        <taxon>Eukaryota</taxon>
        <taxon>Sar</taxon>
        <taxon>Alveolata</taxon>
        <taxon>Colpodellida</taxon>
        <taxon>Chromeraceae</taxon>
        <taxon>Chromera</taxon>
    </lineage>
</organism>
<accession>A0A0G4HPQ2</accession>
<gene>
    <name evidence="2" type="ORF">Cvel_7858</name>
</gene>
<reference evidence="2" key="1">
    <citation type="submission" date="2014-11" db="EMBL/GenBank/DDBJ databases">
        <authorList>
            <person name="Otto D Thomas"/>
            <person name="Naeem Raeece"/>
        </authorList>
    </citation>
    <scope>NUCLEOTIDE SEQUENCE</scope>
</reference>
<dbReference type="EMBL" id="CDMZ01003434">
    <property type="protein sequence ID" value="CEM46347.1"/>
    <property type="molecule type" value="Genomic_DNA"/>
</dbReference>
<dbReference type="InterPro" id="IPR024078">
    <property type="entry name" value="LmbE-like_dom_sf"/>
</dbReference>
<dbReference type="InterPro" id="IPR037171">
    <property type="entry name" value="NagB/RpiA_transferase-like"/>
</dbReference>
<dbReference type="InterPro" id="IPR018321">
    <property type="entry name" value="Glucosamine6P_isomerase_CS"/>
</dbReference>
<feature type="compositionally biased region" description="Polar residues" evidence="1">
    <location>
        <begin position="523"/>
        <end position="535"/>
    </location>
</feature>
<dbReference type="GO" id="GO:0006044">
    <property type="term" value="P:N-acetylglucosamine metabolic process"/>
    <property type="evidence" value="ECO:0007669"/>
    <property type="project" value="InterPro"/>
</dbReference>
<proteinExistence type="predicted"/>
<feature type="compositionally biased region" description="Gly residues" evidence="1">
    <location>
        <begin position="432"/>
        <end position="446"/>
    </location>
</feature>
<name>A0A0G4HPQ2_9ALVE</name>
<dbReference type="GO" id="GO:0004342">
    <property type="term" value="F:glucosamine-6-phosphate deaminase activity"/>
    <property type="evidence" value="ECO:0007669"/>
    <property type="project" value="InterPro"/>
</dbReference>
<feature type="region of interest" description="Disordered" evidence="1">
    <location>
        <begin position="424"/>
        <end position="465"/>
    </location>
</feature>
<dbReference type="AlphaFoldDB" id="A0A0G4HPQ2"/>
<feature type="region of interest" description="Disordered" evidence="1">
    <location>
        <begin position="481"/>
        <end position="600"/>
    </location>
</feature>
<dbReference type="VEuPathDB" id="CryptoDB:Cvel_7858"/>
<dbReference type="InterPro" id="IPR052960">
    <property type="entry name" value="GlcN6P_deaminase-like"/>
</dbReference>